<protein>
    <submittedName>
        <fullName evidence="1">DUF4228 domain protein</fullName>
    </submittedName>
</protein>
<keyword evidence="2" id="KW-1185">Reference proteome</keyword>
<sequence length="183" mass="20942">MQYIYMRKENMGRANMTCKLYTRTSSSIKLISATDGTITKFQKPIRAAELMVDNPGWFVCDSAELSVGLRVPGLTADEKLLPSHLYFLLPIDMLYSVLTEEEMNSLSHKASIAFKKRGYRREIGKKEKKKKKMVRIIPALSDFCLFPAGAECIEECARDAETFEIVQRYRAWRPALDTILEVC</sequence>
<evidence type="ECO:0000313" key="1">
    <source>
        <dbReference type="EMBL" id="KAJ4794284.1"/>
    </source>
</evidence>
<dbReference type="InterPro" id="IPR025322">
    <property type="entry name" value="PADRE_dom"/>
</dbReference>
<dbReference type="AlphaFoldDB" id="A0AAV8FL94"/>
<accession>A0AAV8FL94</accession>
<dbReference type="Proteomes" id="UP001140206">
    <property type="component" value="Chromosome 2"/>
</dbReference>
<organism evidence="1 2">
    <name type="scientific">Rhynchospora pubera</name>
    <dbReference type="NCBI Taxonomy" id="906938"/>
    <lineage>
        <taxon>Eukaryota</taxon>
        <taxon>Viridiplantae</taxon>
        <taxon>Streptophyta</taxon>
        <taxon>Embryophyta</taxon>
        <taxon>Tracheophyta</taxon>
        <taxon>Spermatophyta</taxon>
        <taxon>Magnoliopsida</taxon>
        <taxon>Liliopsida</taxon>
        <taxon>Poales</taxon>
        <taxon>Cyperaceae</taxon>
        <taxon>Cyperoideae</taxon>
        <taxon>Rhynchosporeae</taxon>
        <taxon>Rhynchospora</taxon>
    </lineage>
</organism>
<reference evidence="1" key="1">
    <citation type="submission" date="2022-08" db="EMBL/GenBank/DDBJ databases">
        <authorList>
            <person name="Marques A."/>
        </authorList>
    </citation>
    <scope>NUCLEOTIDE SEQUENCE</scope>
    <source>
        <strain evidence="1">RhyPub2mFocal</strain>
        <tissue evidence="1">Leaves</tissue>
    </source>
</reference>
<dbReference type="PANTHER" id="PTHR33052">
    <property type="entry name" value="DUF4228 DOMAIN PROTEIN-RELATED"/>
    <property type="match status" value="1"/>
</dbReference>
<dbReference type="Pfam" id="PF14009">
    <property type="entry name" value="PADRE"/>
    <property type="match status" value="1"/>
</dbReference>
<dbReference type="EMBL" id="JAMFTS010000002">
    <property type="protein sequence ID" value="KAJ4794284.1"/>
    <property type="molecule type" value="Genomic_DNA"/>
</dbReference>
<proteinExistence type="predicted"/>
<evidence type="ECO:0000313" key="2">
    <source>
        <dbReference type="Proteomes" id="UP001140206"/>
    </source>
</evidence>
<gene>
    <name evidence="1" type="ORF">LUZ62_045530</name>
</gene>
<comment type="caution">
    <text evidence="1">The sequence shown here is derived from an EMBL/GenBank/DDBJ whole genome shotgun (WGS) entry which is preliminary data.</text>
</comment>
<name>A0AAV8FL94_9POAL</name>